<accession>A0A419YYN0</accession>
<dbReference type="GeneID" id="86868900"/>
<evidence type="ECO:0000313" key="2">
    <source>
        <dbReference type="Proteomes" id="UP000593818"/>
    </source>
</evidence>
<organism evidence="1 2">
    <name type="scientific">Rhodococcus pyridinivorans</name>
    <dbReference type="NCBI Taxonomy" id="103816"/>
    <lineage>
        <taxon>Bacteria</taxon>
        <taxon>Bacillati</taxon>
        <taxon>Actinomycetota</taxon>
        <taxon>Actinomycetes</taxon>
        <taxon>Mycobacteriales</taxon>
        <taxon>Nocardiaceae</taxon>
        <taxon>Rhodococcus</taxon>
    </lineage>
</organism>
<keyword evidence="1" id="KW-0614">Plasmid</keyword>
<dbReference type="RefSeq" id="WP_019287437.1">
    <property type="nucleotide sequence ID" value="NZ_CP063452.1"/>
</dbReference>
<protein>
    <submittedName>
        <fullName evidence="1">Uncharacterized protein</fullName>
    </submittedName>
</protein>
<sequence>MIVGMSDCVRRRRVGRPALPYTPVQMNLRVHPSVRRFLHTEAERRGLNANTLLMEIVADAMGTTVADLTAAGLQEEEDTQIQRSA</sequence>
<proteinExistence type="predicted"/>
<name>A0A419YYN0_9NOCA</name>
<dbReference type="AlphaFoldDB" id="A0A419YYN0"/>
<evidence type="ECO:0000313" key="1">
    <source>
        <dbReference type="EMBL" id="QOW01659.1"/>
    </source>
</evidence>
<dbReference type="Proteomes" id="UP000593818">
    <property type="component" value="Plasmid pRh5Ap-243"/>
</dbReference>
<reference evidence="1 2" key="1">
    <citation type="submission" date="2020-10" db="EMBL/GenBank/DDBJ databases">
        <title>Whole genome sequence of oil-degrading bacteria Rhodococcus pyridinivorans strain 5Ap.</title>
        <authorList>
            <person name="Akhremchuk A.E."/>
            <person name="Valentovich L.N."/>
            <person name="Charniauskaya M.I."/>
            <person name="Bukliarevich H.A."/>
            <person name="Titok M.A."/>
        </authorList>
    </citation>
    <scope>NUCLEOTIDE SEQUENCE [LARGE SCALE GENOMIC DNA]</scope>
    <source>
        <strain evidence="1 2">5Ap</strain>
        <plasmid evidence="1 2">pRh5Ap-243</plasmid>
    </source>
</reference>
<keyword evidence="2" id="KW-1185">Reference proteome</keyword>
<geneLocation type="plasmid" evidence="1 2">
    <name>pRh5Ap-243</name>
</geneLocation>
<gene>
    <name evidence="1" type="ORF">INP59_26230</name>
</gene>
<dbReference type="EMBL" id="CP063452">
    <property type="protein sequence ID" value="QOW01659.1"/>
    <property type="molecule type" value="Genomic_DNA"/>
</dbReference>